<protein>
    <submittedName>
        <fullName evidence="9">Biopolymer transporter ExbD</fullName>
    </submittedName>
</protein>
<keyword evidence="5 8" id="KW-1133">Transmembrane helix</keyword>
<evidence type="ECO:0000256" key="6">
    <source>
        <dbReference type="ARBA" id="ARBA00023136"/>
    </source>
</evidence>
<feature type="transmembrane region" description="Helical" evidence="8">
    <location>
        <begin position="20"/>
        <end position="41"/>
    </location>
</feature>
<keyword evidence="7" id="KW-0653">Protein transport</keyword>
<evidence type="ECO:0000256" key="7">
    <source>
        <dbReference type="RuleBase" id="RU003879"/>
    </source>
</evidence>
<dbReference type="InterPro" id="IPR003400">
    <property type="entry name" value="ExbD"/>
</dbReference>
<name>A0ABZ2GA20_9GAMM</name>
<dbReference type="Proteomes" id="UP001379444">
    <property type="component" value="Chromosome"/>
</dbReference>
<organism evidence="9 10">
    <name type="scientific">Pectobacterium cacticida</name>
    <dbReference type="NCBI Taxonomy" id="69221"/>
    <lineage>
        <taxon>Bacteria</taxon>
        <taxon>Pseudomonadati</taxon>
        <taxon>Pseudomonadota</taxon>
        <taxon>Gammaproteobacteria</taxon>
        <taxon>Enterobacterales</taxon>
        <taxon>Pectobacteriaceae</taxon>
        <taxon>Pectobacterium</taxon>
    </lineage>
</organism>
<dbReference type="PANTHER" id="PTHR30558:SF9">
    <property type="entry name" value="BIOPOLYMER TRANSPORT PROTEIN EXBD"/>
    <property type="match status" value="1"/>
</dbReference>
<keyword evidence="4 7" id="KW-0812">Transmembrane</keyword>
<dbReference type="RefSeq" id="WP_264497870.1">
    <property type="nucleotide sequence ID" value="NZ_CP109947.1"/>
</dbReference>
<keyword evidence="10" id="KW-1185">Reference proteome</keyword>
<evidence type="ECO:0000256" key="8">
    <source>
        <dbReference type="SAM" id="Phobius"/>
    </source>
</evidence>
<comment type="subcellular location">
    <subcellularLocation>
        <location evidence="1">Cell membrane</location>
        <topology evidence="1">Single-pass membrane protein</topology>
    </subcellularLocation>
    <subcellularLocation>
        <location evidence="7">Cell membrane</location>
        <topology evidence="7">Single-pass type II membrane protein</topology>
    </subcellularLocation>
</comment>
<keyword evidence="6 8" id="KW-0472">Membrane</keyword>
<evidence type="ECO:0000256" key="5">
    <source>
        <dbReference type="ARBA" id="ARBA00022989"/>
    </source>
</evidence>
<reference evidence="9 10" key="1">
    <citation type="journal article" date="2024" name="Front. Plant Sci.">
        <title>Comprehensive phenomic and genomic studies of the species, Pectobacterium cacticida and proposal for reclassification as Alcorniella cacticida comb. nov.</title>
        <authorList>
            <person name="Jonca J."/>
            <person name="Pirhonen M."/>
            <person name="Waleron M.M."/>
            <person name="Gawor J."/>
            <person name="Mrozik A."/>
            <person name="Smoktunowicz M."/>
            <person name="Waleron K."/>
            <person name="Waleron M."/>
        </authorList>
    </citation>
    <scope>NUCLEOTIDE SEQUENCE [LARGE SCALE GENOMIC DNA]</scope>
    <source>
        <strain evidence="9 10">DPMP6</strain>
    </source>
</reference>
<keyword evidence="7" id="KW-0813">Transport</keyword>
<evidence type="ECO:0000313" key="9">
    <source>
        <dbReference type="EMBL" id="WWO38080.1"/>
    </source>
</evidence>
<gene>
    <name evidence="9" type="ORF">QNA12_16440</name>
</gene>
<accession>A0ABZ2GA20</accession>
<dbReference type="Pfam" id="PF02472">
    <property type="entry name" value="ExbD"/>
    <property type="match status" value="1"/>
</dbReference>
<proteinExistence type="inferred from homology"/>
<comment type="similarity">
    <text evidence="2 7">Belongs to the ExbD/TolR family.</text>
</comment>
<evidence type="ECO:0000256" key="3">
    <source>
        <dbReference type="ARBA" id="ARBA00022475"/>
    </source>
</evidence>
<evidence type="ECO:0000256" key="2">
    <source>
        <dbReference type="ARBA" id="ARBA00005811"/>
    </source>
</evidence>
<evidence type="ECO:0000313" key="10">
    <source>
        <dbReference type="Proteomes" id="UP001379444"/>
    </source>
</evidence>
<dbReference type="EMBL" id="CP125967">
    <property type="protein sequence ID" value="WWO38080.1"/>
    <property type="molecule type" value="Genomic_DNA"/>
</dbReference>
<dbReference type="PANTHER" id="PTHR30558">
    <property type="entry name" value="EXBD MEMBRANE COMPONENT OF PMF-DRIVEN MACROMOLECULE IMPORT SYSTEM"/>
    <property type="match status" value="1"/>
</dbReference>
<evidence type="ECO:0000256" key="1">
    <source>
        <dbReference type="ARBA" id="ARBA00004162"/>
    </source>
</evidence>
<evidence type="ECO:0000256" key="4">
    <source>
        <dbReference type="ARBA" id="ARBA00022692"/>
    </source>
</evidence>
<dbReference type="Gene3D" id="3.30.420.270">
    <property type="match status" value="1"/>
</dbReference>
<sequence>MAFTPTSSDDDLNALSDINVTPFIDVMLVLLIIFMVTAPLATSNIDIDLPSTTKAPQPDNQQPLIINLKEGGDLFIKDRAITRNEFTREINQASNNNTGTRIFIRADKNVNYQALISLMDLLRDNGYLKVSLIGMDAGGHTKETGK</sequence>
<keyword evidence="3" id="KW-1003">Cell membrane</keyword>